<feature type="domain" description="SUN" evidence="7">
    <location>
        <begin position="250"/>
        <end position="418"/>
    </location>
</feature>
<keyword evidence="3" id="KW-1133">Transmembrane helix</keyword>
<gene>
    <name evidence="8" type="ORF">M409DRAFT_16730</name>
</gene>
<feature type="compositionally biased region" description="Polar residues" evidence="5">
    <location>
        <begin position="141"/>
        <end position="151"/>
    </location>
</feature>
<keyword evidence="6" id="KW-0732">Signal</keyword>
<evidence type="ECO:0000256" key="4">
    <source>
        <dbReference type="ARBA" id="ARBA00023136"/>
    </source>
</evidence>
<dbReference type="GO" id="GO:0016020">
    <property type="term" value="C:membrane"/>
    <property type="evidence" value="ECO:0007669"/>
    <property type="project" value="InterPro"/>
</dbReference>
<feature type="region of interest" description="Disordered" evidence="5">
    <location>
        <begin position="188"/>
        <end position="211"/>
    </location>
</feature>
<feature type="region of interest" description="Disordered" evidence="5">
    <location>
        <begin position="636"/>
        <end position="690"/>
    </location>
</feature>
<feature type="region of interest" description="Disordered" evidence="5">
    <location>
        <begin position="534"/>
        <end position="617"/>
    </location>
</feature>
<dbReference type="OrthoDB" id="266334at2759"/>
<name>A0A6A6D0R2_ZASCE</name>
<feature type="region of interest" description="Disordered" evidence="5">
    <location>
        <begin position="120"/>
        <end position="151"/>
    </location>
</feature>
<dbReference type="Pfam" id="PF07738">
    <property type="entry name" value="Sad1_UNC"/>
    <property type="match status" value="1"/>
</dbReference>
<evidence type="ECO:0000256" key="5">
    <source>
        <dbReference type="SAM" id="MobiDB-lite"/>
    </source>
</evidence>
<dbReference type="InterPro" id="IPR012919">
    <property type="entry name" value="SUN_dom"/>
</dbReference>
<feature type="compositionally biased region" description="Low complexity" evidence="5">
    <location>
        <begin position="553"/>
        <end position="589"/>
    </location>
</feature>
<feature type="chain" id="PRO_5025666376" description="SUN domain-containing protein" evidence="6">
    <location>
        <begin position="24"/>
        <end position="970"/>
    </location>
</feature>
<dbReference type="GO" id="GO:0034975">
    <property type="term" value="P:protein folding in endoplasmic reticulum"/>
    <property type="evidence" value="ECO:0007669"/>
    <property type="project" value="TreeGrafter"/>
</dbReference>
<dbReference type="PANTHER" id="PTHR12953:SF0">
    <property type="entry name" value="SUN DOMAIN-CONTAINING OSSIFICATION FACTOR"/>
    <property type="match status" value="1"/>
</dbReference>
<feature type="compositionally biased region" description="Low complexity" evidence="5">
    <location>
        <begin position="34"/>
        <end position="59"/>
    </location>
</feature>
<feature type="compositionally biased region" description="Low complexity" evidence="5">
    <location>
        <begin position="638"/>
        <end position="690"/>
    </location>
</feature>
<feature type="compositionally biased region" description="Low complexity" evidence="5">
    <location>
        <begin position="599"/>
        <end position="617"/>
    </location>
</feature>
<feature type="compositionally biased region" description="Polar residues" evidence="5">
    <location>
        <begin position="540"/>
        <end position="552"/>
    </location>
</feature>
<dbReference type="GO" id="GO:0005737">
    <property type="term" value="C:cytoplasm"/>
    <property type="evidence" value="ECO:0007669"/>
    <property type="project" value="TreeGrafter"/>
</dbReference>
<evidence type="ECO:0000256" key="1">
    <source>
        <dbReference type="ARBA" id="ARBA00004308"/>
    </source>
</evidence>
<dbReference type="FunFam" id="2.60.120.260:FF:000082">
    <property type="entry name" value="Sad1/UNC domain protein"/>
    <property type="match status" value="1"/>
</dbReference>
<keyword evidence="2" id="KW-0812">Transmembrane</keyword>
<keyword evidence="9" id="KW-1185">Reference proteome</keyword>
<reference evidence="8" key="1">
    <citation type="journal article" date="2020" name="Stud. Mycol.">
        <title>101 Dothideomycetes genomes: a test case for predicting lifestyles and emergence of pathogens.</title>
        <authorList>
            <person name="Haridas S."/>
            <person name="Albert R."/>
            <person name="Binder M."/>
            <person name="Bloem J."/>
            <person name="Labutti K."/>
            <person name="Salamov A."/>
            <person name="Andreopoulos B."/>
            <person name="Baker S."/>
            <person name="Barry K."/>
            <person name="Bills G."/>
            <person name="Bluhm B."/>
            <person name="Cannon C."/>
            <person name="Castanera R."/>
            <person name="Culley D."/>
            <person name="Daum C."/>
            <person name="Ezra D."/>
            <person name="Gonzalez J."/>
            <person name="Henrissat B."/>
            <person name="Kuo A."/>
            <person name="Liang C."/>
            <person name="Lipzen A."/>
            <person name="Lutzoni F."/>
            <person name="Magnuson J."/>
            <person name="Mondo S."/>
            <person name="Nolan M."/>
            <person name="Ohm R."/>
            <person name="Pangilinan J."/>
            <person name="Park H.-J."/>
            <person name="Ramirez L."/>
            <person name="Alfaro M."/>
            <person name="Sun H."/>
            <person name="Tritt A."/>
            <person name="Yoshinaga Y."/>
            <person name="Zwiers L.-H."/>
            <person name="Turgeon B."/>
            <person name="Goodwin S."/>
            <person name="Spatafora J."/>
            <person name="Crous P."/>
            <person name="Grigoriev I."/>
        </authorList>
    </citation>
    <scope>NUCLEOTIDE SEQUENCE</scope>
    <source>
        <strain evidence="8">ATCC 36951</strain>
    </source>
</reference>
<feature type="signal peptide" evidence="6">
    <location>
        <begin position="1"/>
        <end position="23"/>
    </location>
</feature>
<feature type="compositionally biased region" description="Polar residues" evidence="5">
    <location>
        <begin position="871"/>
        <end position="891"/>
    </location>
</feature>
<evidence type="ECO:0000256" key="3">
    <source>
        <dbReference type="ARBA" id="ARBA00022989"/>
    </source>
</evidence>
<feature type="compositionally biased region" description="Low complexity" evidence="5">
    <location>
        <begin position="127"/>
        <end position="140"/>
    </location>
</feature>
<evidence type="ECO:0000313" key="9">
    <source>
        <dbReference type="Proteomes" id="UP000799537"/>
    </source>
</evidence>
<dbReference type="PANTHER" id="PTHR12953">
    <property type="entry name" value="MEMBRANE PROTEIN CH1 RELATED"/>
    <property type="match status" value="1"/>
</dbReference>
<dbReference type="Proteomes" id="UP000799537">
    <property type="component" value="Unassembled WGS sequence"/>
</dbReference>
<dbReference type="GeneID" id="54557016"/>
<evidence type="ECO:0000313" key="8">
    <source>
        <dbReference type="EMBL" id="KAF2172765.1"/>
    </source>
</evidence>
<protein>
    <recommendedName>
        <fullName evidence="7">SUN domain-containing protein</fullName>
    </recommendedName>
</protein>
<feature type="region of interest" description="Disordered" evidence="5">
    <location>
        <begin position="249"/>
        <end position="268"/>
    </location>
</feature>
<dbReference type="RefSeq" id="XP_033673654.1">
    <property type="nucleotide sequence ID" value="XM_033803744.1"/>
</dbReference>
<dbReference type="AlphaFoldDB" id="A0A6A6D0R2"/>
<feature type="compositionally biased region" description="Basic and acidic residues" evidence="5">
    <location>
        <begin position="959"/>
        <end position="970"/>
    </location>
</feature>
<organism evidence="8 9">
    <name type="scientific">Zasmidium cellare ATCC 36951</name>
    <dbReference type="NCBI Taxonomy" id="1080233"/>
    <lineage>
        <taxon>Eukaryota</taxon>
        <taxon>Fungi</taxon>
        <taxon>Dikarya</taxon>
        <taxon>Ascomycota</taxon>
        <taxon>Pezizomycotina</taxon>
        <taxon>Dothideomycetes</taxon>
        <taxon>Dothideomycetidae</taxon>
        <taxon>Mycosphaerellales</taxon>
        <taxon>Mycosphaerellaceae</taxon>
        <taxon>Zasmidium</taxon>
    </lineage>
</organism>
<dbReference type="InterPro" id="IPR045120">
    <property type="entry name" value="Suco/Slp1-like"/>
</dbReference>
<proteinExistence type="predicted"/>
<feature type="region of interest" description="Disordered" evidence="5">
    <location>
        <begin position="871"/>
        <end position="970"/>
    </location>
</feature>
<keyword evidence="4" id="KW-0472">Membrane</keyword>
<evidence type="ECO:0000256" key="6">
    <source>
        <dbReference type="SAM" id="SignalP"/>
    </source>
</evidence>
<comment type="subcellular location">
    <subcellularLocation>
        <location evidence="1">Endomembrane system</location>
    </subcellularLocation>
</comment>
<dbReference type="GO" id="GO:0012505">
    <property type="term" value="C:endomembrane system"/>
    <property type="evidence" value="ECO:0007669"/>
    <property type="project" value="UniProtKB-SubCell"/>
</dbReference>
<sequence>MINKILRNVVVLAWIFDAVGTSAQDHGDTTPAAGSSSSTVQITSTTTTTVSVGTTGSLSRAGNSTCPSRTVNYITHTLPRQCLRTDRVPYNSTASINATGSAVTTSESDSLPLETSSLQAADNGTMPNATPNAEATPTPTDGTETSASNAASPSILAAEAQTLAEEDADSPLDNANFLSFEEWKRQNLAKTGQSPEDIGRSQAANPDRPRPVINNALDSLGEEAEIDLDFSGFGGAVNAPGVDSHTVASSASTYEHAPGNALSRSKDAGKTCKERTNYASFDCSATILKSNKECKSASSVLVENKDSYMLNVCSASNKFFVLELCTDIQIDTIVLANYEFFSSSFRHFRVSVSDRYPVKMEKWRDLGTFEARNTREIQAFLVENPLIWAKYLRIEFLTHYGTEYYCPVSLLRVHGTTMIEDFRHQAGYAAGDDEELTLEPEASATLSVVEEPVLVTEEAAETVSQAEPADDSATMESLTKGLPVETAASTANLSEHEESVLSNSSAVTVDNTGSMKAVGVYEPLNLNLTCNSLTTSSSSVEDPSSTVEQVDSTPPVTQTNATATATKAPEVTDSATTNSTSSAASTNVSPITDTASSPQTSQSVVSENSTSSITPITSTSIESTSNVSNIVPANATMSSTTSSQPVSSVNETSILSSSSVGSQPSQKSETANSTRAAPSSTSAQPAQPSTQESFFKSFHKRLLSLESNSTLSLQYIEEQSRILRDAFSKVEKRQVGSTTKFLSQLNETVMTELHGFRQAYDQLWQSTVIELEGQRETYQWEMLALSARLTMVADELVWQKRMGIVQSTLLLLCLALVLFGRSSNGYIEMPLMQQMMNRSTAALRAGWESPPNSPSPDSRSPVSLFRRKLWRSSTEPAGENGNLTDSEVSRPQSKEGPNVLVEPPSPMSQATQSDFDDEDFGDSSPNAERKENQNQGALSPKRKKKQKKPPPGWASKESGLNERVKSPLAM</sequence>
<evidence type="ECO:0000259" key="7">
    <source>
        <dbReference type="PROSITE" id="PS51469"/>
    </source>
</evidence>
<dbReference type="EMBL" id="ML993580">
    <property type="protein sequence ID" value="KAF2172765.1"/>
    <property type="molecule type" value="Genomic_DNA"/>
</dbReference>
<feature type="region of interest" description="Disordered" evidence="5">
    <location>
        <begin position="23"/>
        <end position="65"/>
    </location>
</feature>
<dbReference type="PROSITE" id="PS51469">
    <property type="entry name" value="SUN"/>
    <property type="match status" value="1"/>
</dbReference>
<evidence type="ECO:0000256" key="2">
    <source>
        <dbReference type="ARBA" id="ARBA00022692"/>
    </source>
</evidence>
<accession>A0A6A6D0R2</accession>